<comment type="caution">
    <text evidence="3">The sequence shown here is derived from an EMBL/GenBank/DDBJ whole genome shotgun (WGS) entry which is preliminary data.</text>
</comment>
<evidence type="ECO:0000259" key="2">
    <source>
        <dbReference type="PROSITE" id="PS50943"/>
    </source>
</evidence>
<dbReference type="GO" id="GO:0003677">
    <property type="term" value="F:DNA binding"/>
    <property type="evidence" value="ECO:0007669"/>
    <property type="project" value="InterPro"/>
</dbReference>
<dbReference type="AlphaFoldDB" id="A0A0F8YLK7"/>
<dbReference type="CDD" id="cd00093">
    <property type="entry name" value="HTH_XRE"/>
    <property type="match status" value="1"/>
</dbReference>
<name>A0A0F8YLK7_9ZZZZ</name>
<organism evidence="3">
    <name type="scientific">marine sediment metagenome</name>
    <dbReference type="NCBI Taxonomy" id="412755"/>
    <lineage>
        <taxon>unclassified sequences</taxon>
        <taxon>metagenomes</taxon>
        <taxon>ecological metagenomes</taxon>
    </lineage>
</organism>
<gene>
    <name evidence="3" type="ORF">LCGC14_2881990</name>
</gene>
<dbReference type="InterPro" id="IPR001387">
    <property type="entry name" value="Cro/C1-type_HTH"/>
</dbReference>
<dbReference type="InterPro" id="IPR010982">
    <property type="entry name" value="Lambda_DNA-bd_dom_sf"/>
</dbReference>
<feature type="region of interest" description="Disordered" evidence="1">
    <location>
        <begin position="117"/>
        <end position="141"/>
    </location>
</feature>
<evidence type="ECO:0000313" key="3">
    <source>
        <dbReference type="EMBL" id="KKK74615.1"/>
    </source>
</evidence>
<dbReference type="EMBL" id="LAZR01056232">
    <property type="protein sequence ID" value="KKK74615.1"/>
    <property type="molecule type" value="Genomic_DNA"/>
</dbReference>
<proteinExistence type="predicted"/>
<sequence length="141" mass="16258">MKTLINQDVLSKKDFREALYDLFETMGFSKSEIARRAGVSPQRMFQYLEDGCNSIAAMVKVASAFGVRPDYFKEVRSDPLLNVIKEDRDIYDKVIEKMSADVVQWYKLILTKTEKTANEKPPRYTRKPPQTSRKKIIATVA</sequence>
<protein>
    <recommendedName>
        <fullName evidence="2">HTH cro/C1-type domain-containing protein</fullName>
    </recommendedName>
</protein>
<feature type="domain" description="HTH cro/C1-type" evidence="2">
    <location>
        <begin position="19"/>
        <end position="72"/>
    </location>
</feature>
<dbReference type="Gene3D" id="1.10.260.40">
    <property type="entry name" value="lambda repressor-like DNA-binding domains"/>
    <property type="match status" value="1"/>
</dbReference>
<reference evidence="3" key="1">
    <citation type="journal article" date="2015" name="Nature">
        <title>Complex archaea that bridge the gap between prokaryotes and eukaryotes.</title>
        <authorList>
            <person name="Spang A."/>
            <person name="Saw J.H."/>
            <person name="Jorgensen S.L."/>
            <person name="Zaremba-Niedzwiedzka K."/>
            <person name="Martijn J."/>
            <person name="Lind A.E."/>
            <person name="van Eijk R."/>
            <person name="Schleper C."/>
            <person name="Guy L."/>
            <person name="Ettema T.J."/>
        </authorList>
    </citation>
    <scope>NUCLEOTIDE SEQUENCE</scope>
</reference>
<dbReference type="SMART" id="SM00530">
    <property type="entry name" value="HTH_XRE"/>
    <property type="match status" value="1"/>
</dbReference>
<accession>A0A0F8YLK7</accession>
<dbReference type="PROSITE" id="PS50943">
    <property type="entry name" value="HTH_CROC1"/>
    <property type="match status" value="1"/>
</dbReference>
<dbReference type="SUPFAM" id="SSF47413">
    <property type="entry name" value="lambda repressor-like DNA-binding domains"/>
    <property type="match status" value="1"/>
</dbReference>
<feature type="compositionally biased region" description="Basic residues" evidence="1">
    <location>
        <begin position="132"/>
        <end position="141"/>
    </location>
</feature>
<evidence type="ECO:0000256" key="1">
    <source>
        <dbReference type="SAM" id="MobiDB-lite"/>
    </source>
</evidence>